<keyword evidence="3" id="KW-0694">RNA-binding</keyword>
<dbReference type="EMBL" id="FXAM01000003">
    <property type="protein sequence ID" value="SMF97625.1"/>
    <property type="molecule type" value="Genomic_DNA"/>
</dbReference>
<protein>
    <recommendedName>
        <fullName evidence="2">UPF0125 protein SAMN02949497_0195</fullName>
    </recommendedName>
</protein>
<dbReference type="OrthoDB" id="9796575at2"/>
<dbReference type="HAMAP" id="MF_00460">
    <property type="entry name" value="UPF0125_RnfH"/>
    <property type="match status" value="1"/>
</dbReference>
<dbReference type="GO" id="GO:0003723">
    <property type="term" value="F:RNA binding"/>
    <property type="evidence" value="ECO:0007669"/>
    <property type="project" value="UniProtKB-KW"/>
</dbReference>
<gene>
    <name evidence="4" type="ORF">SAMN02949497_0195</name>
</gene>
<dbReference type="InterPro" id="IPR016155">
    <property type="entry name" value="Mopterin_synth/thiamin_S_b"/>
</dbReference>
<dbReference type="Proteomes" id="UP000192923">
    <property type="component" value="Unassembled WGS sequence"/>
</dbReference>
<comment type="similarity">
    <text evidence="1 2">Belongs to the UPF0125 (RnfH) family.</text>
</comment>
<dbReference type="Gene3D" id="3.10.20.280">
    <property type="entry name" value="RnfH-like"/>
    <property type="match status" value="1"/>
</dbReference>
<dbReference type="AlphaFoldDB" id="A0A1Y6DDS9"/>
<dbReference type="PANTHER" id="PTHR37483:SF1">
    <property type="entry name" value="UPF0125 PROTEIN RATB"/>
    <property type="match status" value="1"/>
</dbReference>
<proteinExistence type="inferred from homology"/>
<organism evidence="4 5">
    <name type="scientific">Methylomagnum ishizawai</name>
    <dbReference type="NCBI Taxonomy" id="1760988"/>
    <lineage>
        <taxon>Bacteria</taxon>
        <taxon>Pseudomonadati</taxon>
        <taxon>Pseudomonadota</taxon>
        <taxon>Gammaproteobacteria</taxon>
        <taxon>Methylococcales</taxon>
        <taxon>Methylococcaceae</taxon>
        <taxon>Methylomagnum</taxon>
    </lineage>
</organism>
<dbReference type="InterPro" id="IPR037021">
    <property type="entry name" value="RnfH_sf"/>
</dbReference>
<dbReference type="NCBIfam" id="NF002490">
    <property type="entry name" value="PRK01777.1"/>
    <property type="match status" value="1"/>
</dbReference>
<evidence type="ECO:0000256" key="2">
    <source>
        <dbReference type="HAMAP-Rule" id="MF_00460"/>
    </source>
</evidence>
<dbReference type="STRING" id="1760988.SAMN02949497_0195"/>
<evidence type="ECO:0000313" key="4">
    <source>
        <dbReference type="EMBL" id="SMF97625.1"/>
    </source>
</evidence>
<keyword evidence="5" id="KW-1185">Reference proteome</keyword>
<dbReference type="SUPFAM" id="SSF54285">
    <property type="entry name" value="MoaD/ThiS"/>
    <property type="match status" value="1"/>
</dbReference>
<dbReference type="PANTHER" id="PTHR37483">
    <property type="entry name" value="UPF0125 PROTEIN RATB"/>
    <property type="match status" value="1"/>
</dbReference>
<accession>A0A1Y6DDS9</accession>
<dbReference type="PROSITE" id="PS50889">
    <property type="entry name" value="S4"/>
    <property type="match status" value="1"/>
</dbReference>
<dbReference type="Pfam" id="PF03658">
    <property type="entry name" value="Ub-RnfH"/>
    <property type="match status" value="1"/>
</dbReference>
<reference evidence="4 5" key="1">
    <citation type="submission" date="2016-12" db="EMBL/GenBank/DDBJ databases">
        <authorList>
            <person name="Song W.-J."/>
            <person name="Kurnit D.M."/>
        </authorList>
    </citation>
    <scope>NUCLEOTIDE SEQUENCE [LARGE SCALE GENOMIC DNA]</scope>
    <source>
        <strain evidence="4 5">175</strain>
    </source>
</reference>
<evidence type="ECO:0000256" key="1">
    <source>
        <dbReference type="ARBA" id="ARBA00010645"/>
    </source>
</evidence>
<sequence length="95" mass="11046">MQIGVCYAHAEQQVWMRLDVPENIRVEEAILKSGILKRFPEIDLKKQKVGIFGKLVKLDAEVKEGDRIEIYRPITADLKTVKRRKFSDDDDDDDD</sequence>
<name>A0A1Y6DDS9_9GAMM</name>
<dbReference type="InterPro" id="IPR005346">
    <property type="entry name" value="RnfH"/>
</dbReference>
<evidence type="ECO:0000313" key="5">
    <source>
        <dbReference type="Proteomes" id="UP000192923"/>
    </source>
</evidence>
<dbReference type="RefSeq" id="WP_085216648.1">
    <property type="nucleotide sequence ID" value="NZ_FXAM01000003.1"/>
</dbReference>
<evidence type="ECO:0000256" key="3">
    <source>
        <dbReference type="PROSITE-ProRule" id="PRU00182"/>
    </source>
</evidence>